<dbReference type="PANTHER" id="PTHR16121">
    <property type="entry name" value="CAP-SPECIFIC MRNA (NUCLEOSIDE-2'-O-)-METHYLTRANSFERASE 1-RELATED"/>
    <property type="match status" value="1"/>
</dbReference>
<evidence type="ECO:0000256" key="5">
    <source>
        <dbReference type="ARBA" id="ARBA00022691"/>
    </source>
</evidence>
<dbReference type="PROSITE" id="PS51614">
    <property type="entry name" value="SAM_MT_ADRIFT"/>
    <property type="match status" value="1"/>
</dbReference>
<dbReference type="EC" id="2.1.1.296" evidence="1"/>
<gene>
    <name evidence="9" type="ORF">PV328_005473</name>
</gene>
<protein>
    <recommendedName>
        <fullName evidence="2">Cap-specific mRNA (nucleoside-2'-O-)-methyltransferase 2</fullName>
        <ecNumber evidence="1">2.1.1.296</ecNumber>
    </recommendedName>
</protein>
<dbReference type="GO" id="GO:0004483">
    <property type="term" value="F:methyltransferase cap1 activity"/>
    <property type="evidence" value="ECO:0007669"/>
    <property type="project" value="TreeGrafter"/>
</dbReference>
<dbReference type="InterPro" id="IPR025807">
    <property type="entry name" value="Adrift-typ_MeTrfase"/>
</dbReference>
<name>A0AA39KSI3_9HYME</name>
<dbReference type="InterPro" id="IPR002877">
    <property type="entry name" value="RNA_MeTrfase_FtsJ_dom"/>
</dbReference>
<reference evidence="9" key="2">
    <citation type="submission" date="2023-03" db="EMBL/GenBank/DDBJ databases">
        <authorList>
            <person name="Inwood S.N."/>
            <person name="Skelly J.G."/>
            <person name="Guhlin J."/>
            <person name="Harrop T.W.R."/>
            <person name="Goldson S.G."/>
            <person name="Dearden P.K."/>
        </authorList>
    </citation>
    <scope>NUCLEOTIDE SEQUENCE</scope>
    <source>
        <strain evidence="9">Irish</strain>
        <tissue evidence="9">Whole body</tissue>
    </source>
</reference>
<evidence type="ECO:0000256" key="7">
    <source>
        <dbReference type="PROSITE-ProRule" id="PRU00946"/>
    </source>
</evidence>
<keyword evidence="10" id="KW-1185">Reference proteome</keyword>
<dbReference type="InterPro" id="IPR050851">
    <property type="entry name" value="mRNA_Cap_2O-Ribose_MeTrfase"/>
</dbReference>
<dbReference type="GO" id="GO:0032259">
    <property type="term" value="P:methylation"/>
    <property type="evidence" value="ECO:0007669"/>
    <property type="project" value="UniProtKB-KW"/>
</dbReference>
<dbReference type="PANTHER" id="PTHR16121:SF2">
    <property type="entry name" value="CAP-SPECIFIC MRNA (NUCLEOSIDE-2'-O-)-METHYLTRANSFERASE 2"/>
    <property type="match status" value="1"/>
</dbReference>
<proteinExistence type="predicted"/>
<keyword evidence="3 7" id="KW-0489">Methyltransferase</keyword>
<feature type="active site" description="Proton acceptor" evidence="7">
    <location>
        <position position="300"/>
    </location>
</feature>
<sequence length="719" mass="84412">MMDCDEQKYRDNAQLLPLQYQLPVAFKSSRQVGKNQRTIKKHQKHNEMVSATVQKMFNKHVKIDNKNCELPTIDTMFIDDPWIIEDLKELKKHLNEIKSKLNDYNLMEWRSHTRKRNYAGDIIWRVRKEINPEFPTQAWCKFYENLSFYKLIPEKSLYEKQLKSIHLCEAPGAFVTALNHWLKLNAPLINWDWTATTLNPSYEGNSPSFMLNDDRFILHTTNNWYFGADNTGNLMNLKNLDSFIELEKENRDKIMLITADGSIDCLHTPDEQEKIVSHLHYCETITALHLLNKNGNFIIKLFTIFEYQTICLMYLLSCCFNEISIRKPATSKEGNSEIYVICLDFKGSDYISPYLNIFRKHYEKFTDRTMFQKNDIPDSFIEQIIKSGELFKSHQCDVILNNIRTFNTETNEDCMNVKRIRRATADYFIKFCKLEKLPFKDMQIVGTDILNQSCCQILDNRYNYDSYNERHVKGSLKPEDRLLILFEDLQSINITIDTETIENIQFIDDKPEVLKMSTAISYENIQSSKFCQPKVMRIYNSAFEIKNQLISNWQYPNDKAIGNLIKINTNDNNKYLVFHYTVKYDGFNVIEKIYTAITNLKLDQTLVLIGYSLLSQFNVGIFYFLAHTFKHIEMQFDNELGCVITLYNYICLQSVIEYLKEIFDASIVAKNSDKIILSVLSVARLCECNLHHKLLDINNFIVKNFVNKLIMSINNAKSE</sequence>
<evidence type="ECO:0000256" key="3">
    <source>
        <dbReference type="ARBA" id="ARBA00022603"/>
    </source>
</evidence>
<dbReference type="Gene3D" id="3.40.50.12760">
    <property type="match status" value="1"/>
</dbReference>
<dbReference type="GO" id="GO:0005737">
    <property type="term" value="C:cytoplasm"/>
    <property type="evidence" value="ECO:0007669"/>
    <property type="project" value="TreeGrafter"/>
</dbReference>
<comment type="catalytic activity">
    <reaction evidence="6">
        <text>a 5'-end (N(7)-methyl 5'-triphosphoguanosine)-(2'-O-methyl-ribonucleoside)-(ribonucleotide) in mRNA + S-adenosyl-L-methionine = a 5'-end (N(7)-methyl 5'-triphosphoguanosine)-(2'-O-methyl-ribonucleoside)-(2'-O-methyl-ribonucleotide) in mRNA + S-adenosyl-L-homocysteine + H(+)</text>
        <dbReference type="Rhea" id="RHEA:67024"/>
        <dbReference type="Rhea" id="RHEA-COMP:17169"/>
        <dbReference type="Rhea" id="RHEA-COMP:17170"/>
        <dbReference type="ChEBI" id="CHEBI:15378"/>
        <dbReference type="ChEBI" id="CHEBI:57856"/>
        <dbReference type="ChEBI" id="CHEBI:59789"/>
        <dbReference type="ChEBI" id="CHEBI:167612"/>
        <dbReference type="ChEBI" id="CHEBI:167614"/>
        <dbReference type="EC" id="2.1.1.296"/>
    </reaction>
</comment>
<dbReference type="Proteomes" id="UP001168990">
    <property type="component" value="Unassembled WGS sequence"/>
</dbReference>
<organism evidence="9 10">
    <name type="scientific">Microctonus aethiopoides</name>
    <dbReference type="NCBI Taxonomy" id="144406"/>
    <lineage>
        <taxon>Eukaryota</taxon>
        <taxon>Metazoa</taxon>
        <taxon>Ecdysozoa</taxon>
        <taxon>Arthropoda</taxon>
        <taxon>Hexapoda</taxon>
        <taxon>Insecta</taxon>
        <taxon>Pterygota</taxon>
        <taxon>Neoptera</taxon>
        <taxon>Endopterygota</taxon>
        <taxon>Hymenoptera</taxon>
        <taxon>Apocrita</taxon>
        <taxon>Ichneumonoidea</taxon>
        <taxon>Braconidae</taxon>
        <taxon>Euphorinae</taxon>
        <taxon>Microctonus</taxon>
    </lineage>
</organism>
<evidence type="ECO:0000313" key="10">
    <source>
        <dbReference type="Proteomes" id="UP001168990"/>
    </source>
</evidence>
<reference evidence="9" key="1">
    <citation type="journal article" date="2023" name="bioRxiv">
        <title>Scaffold-level genome assemblies of two parasitoid biocontrol wasps reveal the parthenogenesis mechanism and an associated novel virus.</title>
        <authorList>
            <person name="Inwood S."/>
            <person name="Skelly J."/>
            <person name="Guhlin J."/>
            <person name="Harrop T."/>
            <person name="Goldson S."/>
            <person name="Dearden P."/>
        </authorList>
    </citation>
    <scope>NUCLEOTIDE SEQUENCE</scope>
    <source>
        <strain evidence="9">Irish</strain>
        <tissue evidence="9">Whole body</tissue>
    </source>
</reference>
<dbReference type="GO" id="GO:0005634">
    <property type="term" value="C:nucleus"/>
    <property type="evidence" value="ECO:0007669"/>
    <property type="project" value="UniProtKB-ARBA"/>
</dbReference>
<keyword evidence="5 7" id="KW-0949">S-adenosyl-L-methionine</keyword>
<feature type="binding site" evidence="7">
    <location>
        <position position="172"/>
    </location>
    <ligand>
        <name>S-adenosyl-L-methionine</name>
        <dbReference type="ChEBI" id="CHEBI:59789"/>
    </ligand>
</feature>
<dbReference type="SUPFAM" id="SSF53335">
    <property type="entry name" value="S-adenosyl-L-methionine-dependent methyltransferases"/>
    <property type="match status" value="1"/>
</dbReference>
<dbReference type="InterPro" id="IPR029063">
    <property type="entry name" value="SAM-dependent_MTases_sf"/>
</dbReference>
<feature type="binding site" evidence="7">
    <location>
        <position position="260"/>
    </location>
    <ligand>
        <name>S-adenosyl-L-methionine</name>
        <dbReference type="ChEBI" id="CHEBI:59789"/>
    </ligand>
</feature>
<evidence type="ECO:0000256" key="6">
    <source>
        <dbReference type="ARBA" id="ARBA00049477"/>
    </source>
</evidence>
<accession>A0AA39KSI3</accession>
<evidence type="ECO:0000313" key="9">
    <source>
        <dbReference type="EMBL" id="KAK0172107.1"/>
    </source>
</evidence>
<dbReference type="GO" id="GO:0120550">
    <property type="term" value="F:methyltransferase cap2 activity"/>
    <property type="evidence" value="ECO:0007669"/>
    <property type="project" value="UniProtKB-EC"/>
</dbReference>
<feature type="domain" description="Adrift-type SAM-dependent 2'-O-MTase" evidence="8">
    <location>
        <begin position="133"/>
        <end position="347"/>
    </location>
</feature>
<dbReference type="EMBL" id="JAQQBS010000002">
    <property type="protein sequence ID" value="KAK0172107.1"/>
    <property type="molecule type" value="Genomic_DNA"/>
</dbReference>
<keyword evidence="4 7" id="KW-0808">Transferase</keyword>
<comment type="caution">
    <text evidence="9">The sequence shown here is derived from an EMBL/GenBank/DDBJ whole genome shotgun (WGS) entry which is preliminary data.</text>
</comment>
<dbReference type="GO" id="GO:0006370">
    <property type="term" value="P:7-methylguanosine mRNA capping"/>
    <property type="evidence" value="ECO:0007669"/>
    <property type="project" value="TreeGrafter"/>
</dbReference>
<dbReference type="AlphaFoldDB" id="A0AA39KSI3"/>
<feature type="binding site" evidence="7">
    <location>
        <position position="191"/>
    </location>
    <ligand>
        <name>S-adenosyl-L-methionine</name>
        <dbReference type="ChEBI" id="CHEBI:59789"/>
    </ligand>
</feature>
<evidence type="ECO:0000256" key="2">
    <source>
        <dbReference type="ARBA" id="ARBA00021134"/>
    </source>
</evidence>
<evidence type="ECO:0000256" key="4">
    <source>
        <dbReference type="ARBA" id="ARBA00022679"/>
    </source>
</evidence>
<dbReference type="Pfam" id="PF01728">
    <property type="entry name" value="FtsJ"/>
    <property type="match status" value="1"/>
</dbReference>
<evidence type="ECO:0000256" key="1">
    <source>
        <dbReference type="ARBA" id="ARBA00012770"/>
    </source>
</evidence>
<evidence type="ECO:0000259" key="8">
    <source>
        <dbReference type="PROSITE" id="PS51614"/>
    </source>
</evidence>